<keyword evidence="3" id="KW-1185">Reference proteome</keyword>
<sequence length="132" mass="14578">MSTTNLDTARRYLRAIEQGATGEALAAFFHPEVTQQEYPNRLVPTGATRDLRALLEGAERGQKAVGSQRYEVRHTVAEGDHVALEVDWSATLKVPVGKLPAGGTMRATLAMFITFRDGLIVSQHNYDCFEPF</sequence>
<dbReference type="InterPro" id="IPR037401">
    <property type="entry name" value="SnoaL-like"/>
</dbReference>
<name>A0ABT4A2V7_9BACT</name>
<proteinExistence type="predicted"/>
<dbReference type="SUPFAM" id="SSF54427">
    <property type="entry name" value="NTF2-like"/>
    <property type="match status" value="1"/>
</dbReference>
<evidence type="ECO:0000259" key="1">
    <source>
        <dbReference type="Pfam" id="PF12680"/>
    </source>
</evidence>
<evidence type="ECO:0000313" key="2">
    <source>
        <dbReference type="EMBL" id="MCY1075941.1"/>
    </source>
</evidence>
<evidence type="ECO:0000313" key="3">
    <source>
        <dbReference type="Proteomes" id="UP001207654"/>
    </source>
</evidence>
<reference evidence="2 3" key="1">
    <citation type="submission" date="2022-11" db="EMBL/GenBank/DDBJ databases">
        <title>Minimal conservation of predation-associated metabolite biosynthetic gene clusters underscores biosynthetic potential of Myxococcota including descriptions for ten novel species: Archangium lansinium sp. nov., Myxococcus landrumus sp. nov., Nannocystis bai.</title>
        <authorList>
            <person name="Ahearne A."/>
            <person name="Stevens C."/>
            <person name="Phillips K."/>
        </authorList>
    </citation>
    <scope>NUCLEOTIDE SEQUENCE [LARGE SCALE GENOMIC DNA]</scope>
    <source>
        <strain evidence="2 3">MIWBW</strain>
    </source>
</reference>
<protein>
    <submittedName>
        <fullName evidence="2">Nuclear transport factor 2 family protein</fullName>
    </submittedName>
</protein>
<comment type="caution">
    <text evidence="2">The sequence shown here is derived from an EMBL/GenBank/DDBJ whole genome shotgun (WGS) entry which is preliminary data.</text>
</comment>
<gene>
    <name evidence="2" type="ORF">OV287_15815</name>
</gene>
<organism evidence="2 3">
    <name type="scientific">Archangium lansingense</name>
    <dbReference type="NCBI Taxonomy" id="2995310"/>
    <lineage>
        <taxon>Bacteria</taxon>
        <taxon>Pseudomonadati</taxon>
        <taxon>Myxococcota</taxon>
        <taxon>Myxococcia</taxon>
        <taxon>Myxococcales</taxon>
        <taxon>Cystobacterineae</taxon>
        <taxon>Archangiaceae</taxon>
        <taxon>Archangium</taxon>
    </lineage>
</organism>
<accession>A0ABT4A2V7</accession>
<dbReference type="Gene3D" id="3.10.450.50">
    <property type="match status" value="1"/>
</dbReference>
<dbReference type="InterPro" id="IPR032710">
    <property type="entry name" value="NTF2-like_dom_sf"/>
</dbReference>
<dbReference type="Proteomes" id="UP001207654">
    <property type="component" value="Unassembled WGS sequence"/>
</dbReference>
<feature type="domain" description="SnoaL-like" evidence="1">
    <location>
        <begin position="9"/>
        <end position="122"/>
    </location>
</feature>
<dbReference type="RefSeq" id="WP_267534853.1">
    <property type="nucleotide sequence ID" value="NZ_JAPNKA010000001.1"/>
</dbReference>
<dbReference type="Pfam" id="PF12680">
    <property type="entry name" value="SnoaL_2"/>
    <property type="match status" value="1"/>
</dbReference>
<dbReference type="EMBL" id="JAPNKA010000001">
    <property type="protein sequence ID" value="MCY1075941.1"/>
    <property type="molecule type" value="Genomic_DNA"/>
</dbReference>